<dbReference type="OrthoDB" id="8966807at2"/>
<organism evidence="1 2">
    <name type="scientific">Legionella norrlandica</name>
    <dbReference type="NCBI Taxonomy" id="1498499"/>
    <lineage>
        <taxon>Bacteria</taxon>
        <taxon>Pseudomonadati</taxon>
        <taxon>Pseudomonadota</taxon>
        <taxon>Gammaproteobacteria</taxon>
        <taxon>Legionellales</taxon>
        <taxon>Legionellaceae</taxon>
        <taxon>Legionella</taxon>
    </lineage>
</organism>
<proteinExistence type="predicted"/>
<sequence length="117" mass="13484">MDDKNKLPTRKHGRHLRVPVLPDEEIAIKSHAAQAGLSVAEYLRRIGLGYQIQSAIDKDYILQLSKINADMGRLGGLFKLWLTQDRRVAYFDHRRVKALLDRIQTTQDAMFEVVKKL</sequence>
<reference evidence="1 2" key="1">
    <citation type="submission" date="2014-05" db="EMBL/GenBank/DDBJ databases">
        <authorList>
            <person name="Rizzardi K."/>
            <person name="Winiecka-Krusnell J."/>
            <person name="Ramliden M."/>
            <person name="Alm E."/>
            <person name="Andersson S."/>
            <person name="Byfors S."/>
        </authorList>
    </citation>
    <scope>NUCLEOTIDE SEQUENCE [LARGE SCALE GENOMIC DNA]</scope>
    <source>
        <strain evidence="1 2">LEGN</strain>
    </source>
</reference>
<dbReference type="Pfam" id="PF21983">
    <property type="entry name" value="NikA-like"/>
    <property type="match status" value="1"/>
</dbReference>
<dbReference type="STRING" id="1498499.EP47_14125"/>
<dbReference type="InterPro" id="IPR053842">
    <property type="entry name" value="NikA-like"/>
</dbReference>
<dbReference type="Proteomes" id="UP000054422">
    <property type="component" value="Unassembled WGS sequence"/>
</dbReference>
<dbReference type="AlphaFoldDB" id="A0A0A2SUL5"/>
<keyword evidence="2" id="KW-1185">Reference proteome</keyword>
<protein>
    <submittedName>
        <fullName evidence="1">Conjugal transfer protein TrbJ</fullName>
    </submittedName>
</protein>
<evidence type="ECO:0000313" key="1">
    <source>
        <dbReference type="EMBL" id="KGP63149.1"/>
    </source>
</evidence>
<name>A0A0A2SUL5_9GAMM</name>
<comment type="caution">
    <text evidence="1">The sequence shown here is derived from an EMBL/GenBank/DDBJ whole genome shotgun (WGS) entry which is preliminary data.</text>
</comment>
<gene>
    <name evidence="1" type="ORF">EP47_14125</name>
</gene>
<dbReference type="RefSeq" id="WP_035889658.1">
    <property type="nucleotide sequence ID" value="NZ_JNCF01000024.1"/>
</dbReference>
<evidence type="ECO:0000313" key="2">
    <source>
        <dbReference type="Proteomes" id="UP000054422"/>
    </source>
</evidence>
<dbReference type="NCBIfam" id="NF010451">
    <property type="entry name" value="PRK13877.1"/>
    <property type="match status" value="1"/>
</dbReference>
<dbReference type="EMBL" id="JNCF01000024">
    <property type="protein sequence ID" value="KGP63149.1"/>
    <property type="molecule type" value="Genomic_DNA"/>
</dbReference>
<accession>A0A0A2SUL5</accession>